<dbReference type="Proteomes" id="UP001066276">
    <property type="component" value="Chromosome 4_1"/>
</dbReference>
<name>A0AAV7T4V0_PLEWA</name>
<proteinExistence type="predicted"/>
<organism evidence="2 3">
    <name type="scientific">Pleurodeles waltl</name>
    <name type="common">Iberian ribbed newt</name>
    <dbReference type="NCBI Taxonomy" id="8319"/>
    <lineage>
        <taxon>Eukaryota</taxon>
        <taxon>Metazoa</taxon>
        <taxon>Chordata</taxon>
        <taxon>Craniata</taxon>
        <taxon>Vertebrata</taxon>
        <taxon>Euteleostomi</taxon>
        <taxon>Amphibia</taxon>
        <taxon>Batrachia</taxon>
        <taxon>Caudata</taxon>
        <taxon>Salamandroidea</taxon>
        <taxon>Salamandridae</taxon>
        <taxon>Pleurodelinae</taxon>
        <taxon>Pleurodeles</taxon>
    </lineage>
</organism>
<comment type="caution">
    <text evidence="2">The sequence shown here is derived from an EMBL/GenBank/DDBJ whole genome shotgun (WGS) entry which is preliminary data.</text>
</comment>
<gene>
    <name evidence="2" type="ORF">NDU88_003359</name>
</gene>
<sequence>MSDRLLTSRPIRIEDGRDVGGRREGEKSGARRRDRVVFLPAPRGPYCLQPDSSGPSPELNLCTPSQLAIKHSMCLEDFSCGTCVYIEQECEKEKRPEEQ</sequence>
<dbReference type="AlphaFoldDB" id="A0AAV7T4V0"/>
<reference evidence="2" key="1">
    <citation type="journal article" date="2022" name="bioRxiv">
        <title>Sequencing and chromosome-scale assembly of the giantPleurodeles waltlgenome.</title>
        <authorList>
            <person name="Brown T."/>
            <person name="Elewa A."/>
            <person name="Iarovenko S."/>
            <person name="Subramanian E."/>
            <person name="Araus A.J."/>
            <person name="Petzold A."/>
            <person name="Susuki M."/>
            <person name="Suzuki K.-i.T."/>
            <person name="Hayashi T."/>
            <person name="Toyoda A."/>
            <person name="Oliveira C."/>
            <person name="Osipova E."/>
            <person name="Leigh N.D."/>
            <person name="Simon A."/>
            <person name="Yun M.H."/>
        </authorList>
    </citation>
    <scope>NUCLEOTIDE SEQUENCE</scope>
    <source>
        <strain evidence="2">20211129_DDA</strain>
        <tissue evidence="2">Liver</tissue>
    </source>
</reference>
<feature type="compositionally biased region" description="Basic and acidic residues" evidence="1">
    <location>
        <begin position="11"/>
        <end position="31"/>
    </location>
</feature>
<evidence type="ECO:0000256" key="1">
    <source>
        <dbReference type="SAM" id="MobiDB-lite"/>
    </source>
</evidence>
<feature type="region of interest" description="Disordered" evidence="1">
    <location>
        <begin position="1"/>
        <end position="35"/>
    </location>
</feature>
<dbReference type="EMBL" id="JANPWB010000007">
    <property type="protein sequence ID" value="KAJ1171498.1"/>
    <property type="molecule type" value="Genomic_DNA"/>
</dbReference>
<evidence type="ECO:0000313" key="3">
    <source>
        <dbReference type="Proteomes" id="UP001066276"/>
    </source>
</evidence>
<accession>A0AAV7T4V0</accession>
<evidence type="ECO:0000313" key="2">
    <source>
        <dbReference type="EMBL" id="KAJ1171498.1"/>
    </source>
</evidence>
<keyword evidence="3" id="KW-1185">Reference proteome</keyword>
<protein>
    <submittedName>
        <fullName evidence="2">Uncharacterized protein</fullName>
    </submittedName>
</protein>